<dbReference type="GO" id="GO:0032977">
    <property type="term" value="F:membrane insertase activity"/>
    <property type="evidence" value="ECO:0007669"/>
    <property type="project" value="EnsemblFungi"/>
</dbReference>
<dbReference type="PANTHER" id="PTHR12428:SF66">
    <property type="entry name" value="MITOCHONDRIAL INNER MEMBRANE PROTEIN OXA1L"/>
    <property type="match status" value="1"/>
</dbReference>
<dbReference type="InterPro" id="IPR028055">
    <property type="entry name" value="YidC/Oxa/ALB_C"/>
</dbReference>
<organism evidence="13 14">
    <name type="scientific">Babjeviella inositovora NRRL Y-12698</name>
    <dbReference type="NCBI Taxonomy" id="984486"/>
    <lineage>
        <taxon>Eukaryota</taxon>
        <taxon>Fungi</taxon>
        <taxon>Dikarya</taxon>
        <taxon>Ascomycota</taxon>
        <taxon>Saccharomycotina</taxon>
        <taxon>Pichiomycetes</taxon>
        <taxon>Serinales incertae sedis</taxon>
        <taxon>Babjeviella</taxon>
    </lineage>
</organism>
<dbReference type="GO" id="GO:0033615">
    <property type="term" value="P:mitochondrial proton-transporting ATP synthase complex assembly"/>
    <property type="evidence" value="ECO:0007669"/>
    <property type="project" value="EnsemblFungi"/>
</dbReference>
<evidence type="ECO:0000256" key="11">
    <source>
        <dbReference type="SAM" id="Phobius"/>
    </source>
</evidence>
<dbReference type="Proteomes" id="UP000094336">
    <property type="component" value="Unassembled WGS sequence"/>
</dbReference>
<feature type="domain" description="Membrane insertase YidC/Oxa/ALB C-terminal" evidence="12">
    <location>
        <begin position="100"/>
        <end position="290"/>
    </location>
</feature>
<evidence type="ECO:0000256" key="10">
    <source>
        <dbReference type="SAM" id="MobiDB-lite"/>
    </source>
</evidence>
<feature type="transmembrane region" description="Helical" evidence="11">
    <location>
        <begin position="172"/>
        <end position="190"/>
    </location>
</feature>
<evidence type="ECO:0000256" key="7">
    <source>
        <dbReference type="ARBA" id="ARBA00023128"/>
    </source>
</evidence>
<dbReference type="RefSeq" id="XP_018983158.1">
    <property type="nucleotide sequence ID" value="XM_019129779.1"/>
</dbReference>
<dbReference type="GeneID" id="30147632"/>
<evidence type="ECO:0000256" key="4">
    <source>
        <dbReference type="ARBA" id="ARBA00022792"/>
    </source>
</evidence>
<dbReference type="GO" id="GO:0097177">
    <property type="term" value="F:mitochondrial ribosome binding"/>
    <property type="evidence" value="ECO:0007669"/>
    <property type="project" value="EnsemblFungi"/>
</dbReference>
<dbReference type="CDD" id="cd20069">
    <property type="entry name" value="5TM_Oxa1-like"/>
    <property type="match status" value="1"/>
</dbReference>
<dbReference type="GO" id="GO:0097002">
    <property type="term" value="C:mitochondrial inner boundary membrane"/>
    <property type="evidence" value="ECO:0007669"/>
    <property type="project" value="EnsemblFungi"/>
</dbReference>
<reference evidence="14" key="1">
    <citation type="submission" date="2016-05" db="EMBL/GenBank/DDBJ databases">
        <title>Comparative genomics of biotechnologically important yeasts.</title>
        <authorList>
            <consortium name="DOE Joint Genome Institute"/>
            <person name="Riley R."/>
            <person name="Haridas S."/>
            <person name="Wolfe K.H."/>
            <person name="Lopes M.R."/>
            <person name="Hittinger C.T."/>
            <person name="Goker M."/>
            <person name="Salamov A."/>
            <person name="Wisecaver J."/>
            <person name="Long T.M."/>
            <person name="Aerts A.L."/>
            <person name="Barry K."/>
            <person name="Choi C."/>
            <person name="Clum A."/>
            <person name="Coughlan A.Y."/>
            <person name="Deshpande S."/>
            <person name="Douglass A.P."/>
            <person name="Hanson S.J."/>
            <person name="Klenk H.-P."/>
            <person name="Labutti K."/>
            <person name="Lapidus A."/>
            <person name="Lindquist E."/>
            <person name="Lipzen A."/>
            <person name="Meier-Kolthoff J.P."/>
            <person name="Ohm R.A."/>
            <person name="Otillar R.P."/>
            <person name="Pangilinan J."/>
            <person name="Peng Y."/>
            <person name="Rokas A."/>
            <person name="Rosa C.A."/>
            <person name="Scheuner C."/>
            <person name="Sibirny A.A."/>
            <person name="Slot J.C."/>
            <person name="Stielow J.B."/>
            <person name="Sun H."/>
            <person name="Kurtzman C.P."/>
            <person name="Blackwell M."/>
            <person name="Grigoriev I.V."/>
            <person name="Jeffries T.W."/>
        </authorList>
    </citation>
    <scope>NUCLEOTIDE SEQUENCE [LARGE SCALE GENOMIC DNA]</scope>
    <source>
        <strain evidence="14">NRRL Y-12698</strain>
    </source>
</reference>
<protein>
    <recommendedName>
        <fullName evidence="12">Membrane insertase YidC/Oxa/ALB C-terminal domain-containing protein</fullName>
    </recommendedName>
</protein>
<feature type="transmembrane region" description="Helical" evidence="11">
    <location>
        <begin position="100"/>
        <end position="120"/>
    </location>
</feature>
<evidence type="ECO:0000259" key="12">
    <source>
        <dbReference type="Pfam" id="PF02096"/>
    </source>
</evidence>
<keyword evidence="14" id="KW-1185">Reference proteome</keyword>
<sequence>MLRNCFRTTRALGLTRPGQIPALRSAGLAMRFNSTAPVSEIKTQLTAFDKVQEAAEAVGGMTSDQIGYLDSIGLAKSWVWPPDLIQNILECVHVYSGMPWWATIVATTIGLRLALFPLYIKSSDMMARMSKIKPQMDQLLVDIKEAKTTMEQQKVALRRKKLLQSEGIKQRFMMVPFLQLPLAIGFFTGLRHMANYPVQGFSDQGILWFTDLTAPDPYVALQVISAACFAGFVQLGGELGSNGQMKPFMKKIMTIMPILSIPLTMNLASAIIVYFFTNALFSITQTMLIKFKPFRKALGLAEFVPPPAVEAAKAKNQTFMESVRETFQEQKEKAEKKAERALLMKDQADANKKRVAQAKASSQYAQIINKPRQQAKK</sequence>
<dbReference type="GO" id="GO:0032979">
    <property type="term" value="P:protein insertion into mitochondrial inner membrane from matrix"/>
    <property type="evidence" value="ECO:0007669"/>
    <property type="project" value="EnsemblFungi"/>
</dbReference>
<keyword evidence="6 11" id="KW-1133">Transmembrane helix</keyword>
<dbReference type="OrthoDB" id="2148490at2759"/>
<keyword evidence="4" id="KW-0999">Mitochondrion inner membrane</keyword>
<comment type="similarity">
    <text evidence="2 9">Belongs to the OXA1/ALB3/YidC family.</text>
</comment>
<feature type="transmembrane region" description="Helical" evidence="11">
    <location>
        <begin position="258"/>
        <end position="277"/>
    </location>
</feature>
<dbReference type="AlphaFoldDB" id="A0A1E3QJJ3"/>
<keyword evidence="3 9" id="KW-0812">Transmembrane</keyword>
<name>A0A1E3QJJ3_9ASCO</name>
<dbReference type="Pfam" id="PF02096">
    <property type="entry name" value="60KD_IMP"/>
    <property type="match status" value="1"/>
</dbReference>
<dbReference type="GO" id="GO:0030061">
    <property type="term" value="C:mitochondrial crista"/>
    <property type="evidence" value="ECO:0007669"/>
    <property type="project" value="EnsemblFungi"/>
</dbReference>
<keyword evidence="8 11" id="KW-0472">Membrane</keyword>
<comment type="subcellular location">
    <subcellularLocation>
        <location evidence="9">Membrane</location>
        <topology evidence="9">Multi-pass membrane protein</topology>
    </subcellularLocation>
    <subcellularLocation>
        <location evidence="1">Mitochondrion inner membrane</location>
        <topology evidence="1">Multi-pass membrane protein</topology>
    </subcellularLocation>
</comment>
<proteinExistence type="inferred from homology"/>
<evidence type="ECO:0000313" key="14">
    <source>
        <dbReference type="Proteomes" id="UP000094336"/>
    </source>
</evidence>
<evidence type="ECO:0000256" key="3">
    <source>
        <dbReference type="ARBA" id="ARBA00022692"/>
    </source>
</evidence>
<evidence type="ECO:0000256" key="6">
    <source>
        <dbReference type="ARBA" id="ARBA00022989"/>
    </source>
</evidence>
<evidence type="ECO:0000256" key="9">
    <source>
        <dbReference type="RuleBase" id="RU003945"/>
    </source>
</evidence>
<dbReference type="InterPro" id="IPR001708">
    <property type="entry name" value="YidC/ALB3/OXA1/COX18"/>
</dbReference>
<evidence type="ECO:0000256" key="2">
    <source>
        <dbReference type="ARBA" id="ARBA00009877"/>
    </source>
</evidence>
<gene>
    <name evidence="13" type="ORF">BABINDRAFT_163217</name>
</gene>
<feature type="region of interest" description="Disordered" evidence="10">
    <location>
        <begin position="350"/>
        <end position="377"/>
    </location>
</feature>
<feature type="transmembrane region" description="Helical" evidence="11">
    <location>
        <begin position="218"/>
        <end position="237"/>
    </location>
</feature>
<evidence type="ECO:0000313" key="13">
    <source>
        <dbReference type="EMBL" id="ODQ77830.1"/>
    </source>
</evidence>
<keyword evidence="7" id="KW-0496">Mitochondrion</keyword>
<dbReference type="EMBL" id="KV454438">
    <property type="protein sequence ID" value="ODQ77830.1"/>
    <property type="molecule type" value="Genomic_DNA"/>
</dbReference>
<keyword evidence="5" id="KW-0809">Transit peptide</keyword>
<dbReference type="PANTHER" id="PTHR12428">
    <property type="entry name" value="OXA1"/>
    <property type="match status" value="1"/>
</dbReference>
<evidence type="ECO:0000256" key="8">
    <source>
        <dbReference type="ARBA" id="ARBA00023136"/>
    </source>
</evidence>
<evidence type="ECO:0000256" key="5">
    <source>
        <dbReference type="ARBA" id="ARBA00022946"/>
    </source>
</evidence>
<accession>A0A1E3QJJ3</accession>
<evidence type="ECO:0000256" key="1">
    <source>
        <dbReference type="ARBA" id="ARBA00004448"/>
    </source>
</evidence>
<dbReference type="STRING" id="984486.A0A1E3QJJ3"/>